<evidence type="ECO:0000256" key="4">
    <source>
        <dbReference type="ARBA" id="ARBA00022723"/>
    </source>
</evidence>
<dbReference type="InterPro" id="IPR049557">
    <property type="entry name" value="Transketolase_CS"/>
</dbReference>
<evidence type="ECO:0000256" key="3">
    <source>
        <dbReference type="ARBA" id="ARBA00022679"/>
    </source>
</evidence>
<name>A0A9D2PYW1_9FIRM</name>
<accession>A0A9D2PYW1</accession>
<organism evidence="7 8">
    <name type="scientific">Candidatus Enterocloster excrementigallinarum</name>
    <dbReference type="NCBI Taxonomy" id="2838558"/>
    <lineage>
        <taxon>Bacteria</taxon>
        <taxon>Bacillati</taxon>
        <taxon>Bacillota</taxon>
        <taxon>Clostridia</taxon>
        <taxon>Lachnospirales</taxon>
        <taxon>Lachnospiraceae</taxon>
        <taxon>Enterocloster</taxon>
    </lineage>
</organism>
<dbReference type="Pfam" id="PF00456">
    <property type="entry name" value="Transketolase_N"/>
    <property type="match status" value="1"/>
</dbReference>
<dbReference type="AlphaFoldDB" id="A0A9D2PYW1"/>
<comment type="similarity">
    <text evidence="2">Belongs to the transketolase family.</text>
</comment>
<evidence type="ECO:0000259" key="6">
    <source>
        <dbReference type="Pfam" id="PF00456"/>
    </source>
</evidence>
<gene>
    <name evidence="7" type="ORF">H9931_13845</name>
</gene>
<dbReference type="PANTHER" id="PTHR47514">
    <property type="entry name" value="TRANSKETOLASE N-TERMINAL SECTION-RELATED"/>
    <property type="match status" value="1"/>
</dbReference>
<dbReference type="GO" id="GO:0046872">
    <property type="term" value="F:metal ion binding"/>
    <property type="evidence" value="ECO:0007669"/>
    <property type="project" value="UniProtKB-KW"/>
</dbReference>
<dbReference type="SUPFAM" id="SSF52518">
    <property type="entry name" value="Thiamin diphosphate-binding fold (THDP-binding)"/>
    <property type="match status" value="1"/>
</dbReference>
<evidence type="ECO:0000256" key="5">
    <source>
        <dbReference type="ARBA" id="ARBA00023052"/>
    </source>
</evidence>
<dbReference type="GO" id="GO:0016740">
    <property type="term" value="F:transferase activity"/>
    <property type="evidence" value="ECO:0007669"/>
    <property type="project" value="UniProtKB-KW"/>
</dbReference>
<dbReference type="EMBL" id="DWWB01000084">
    <property type="protein sequence ID" value="HJC67770.1"/>
    <property type="molecule type" value="Genomic_DNA"/>
</dbReference>
<comment type="caution">
    <text evidence="7">The sequence shown here is derived from an EMBL/GenBank/DDBJ whole genome shotgun (WGS) entry which is preliminary data.</text>
</comment>
<dbReference type="PROSITE" id="PS51257">
    <property type="entry name" value="PROKAR_LIPOPROTEIN"/>
    <property type="match status" value="1"/>
</dbReference>
<keyword evidence="3" id="KW-0808">Transferase</keyword>
<dbReference type="PROSITE" id="PS00801">
    <property type="entry name" value="TRANSKETOLASE_1"/>
    <property type="match status" value="1"/>
</dbReference>
<evidence type="ECO:0000313" key="8">
    <source>
        <dbReference type="Proteomes" id="UP000823863"/>
    </source>
</evidence>
<dbReference type="Gene3D" id="3.40.50.970">
    <property type="match status" value="1"/>
</dbReference>
<dbReference type="InterPro" id="IPR005474">
    <property type="entry name" value="Transketolase_N"/>
</dbReference>
<feature type="domain" description="Transketolase N-terminal" evidence="6">
    <location>
        <begin position="7"/>
        <end position="258"/>
    </location>
</feature>
<proteinExistence type="inferred from homology"/>
<sequence>MQYEKKAKELRAEILKMLYACQSGHPGGSLSCVEMLMALYYEVMKVDPKNPKDPNRDRFVLSKGHACPTLYAILADLGYFPKEDLANLRQIDSHLQGHPDCNKTPGVDMNTGSLGQGASLAMGLALAAKHAGAKYHVYSVLGDGECQEGLVWEAAMAASHYKLDNLTFMLDHNGLQIDGSNDQVMGLGDIVKKFEAFGFECFKVDGHDIDAIVKALKTPVHGKPKFICCETIKGKGVSFMENEFGWHGSPMNKEQFEKALKEQEV</sequence>
<dbReference type="PANTHER" id="PTHR47514:SF1">
    <property type="entry name" value="TRANSKETOLASE N-TERMINAL SECTION-RELATED"/>
    <property type="match status" value="1"/>
</dbReference>
<dbReference type="InterPro" id="IPR029061">
    <property type="entry name" value="THDP-binding"/>
</dbReference>
<evidence type="ECO:0000256" key="1">
    <source>
        <dbReference type="ARBA" id="ARBA00001964"/>
    </source>
</evidence>
<comment type="cofactor">
    <cofactor evidence="1">
        <name>thiamine diphosphate</name>
        <dbReference type="ChEBI" id="CHEBI:58937"/>
    </cofactor>
</comment>
<dbReference type="CDD" id="cd02012">
    <property type="entry name" value="TPP_TK"/>
    <property type="match status" value="1"/>
</dbReference>
<evidence type="ECO:0000256" key="2">
    <source>
        <dbReference type="ARBA" id="ARBA00007131"/>
    </source>
</evidence>
<protein>
    <submittedName>
        <fullName evidence="7">Transketolase</fullName>
    </submittedName>
</protein>
<reference evidence="7" key="2">
    <citation type="submission" date="2021-04" db="EMBL/GenBank/DDBJ databases">
        <authorList>
            <person name="Gilroy R."/>
        </authorList>
    </citation>
    <scope>NUCLEOTIDE SEQUENCE</scope>
    <source>
        <strain evidence="7">CHK198-12963</strain>
    </source>
</reference>
<keyword evidence="4" id="KW-0479">Metal-binding</keyword>
<evidence type="ECO:0000313" key="7">
    <source>
        <dbReference type="EMBL" id="HJC67770.1"/>
    </source>
</evidence>
<reference evidence="7" key="1">
    <citation type="journal article" date="2021" name="PeerJ">
        <title>Extensive microbial diversity within the chicken gut microbiome revealed by metagenomics and culture.</title>
        <authorList>
            <person name="Gilroy R."/>
            <person name="Ravi A."/>
            <person name="Getino M."/>
            <person name="Pursley I."/>
            <person name="Horton D.L."/>
            <person name="Alikhan N.F."/>
            <person name="Baker D."/>
            <person name="Gharbi K."/>
            <person name="Hall N."/>
            <person name="Watson M."/>
            <person name="Adriaenssens E.M."/>
            <person name="Foster-Nyarko E."/>
            <person name="Jarju S."/>
            <person name="Secka A."/>
            <person name="Antonio M."/>
            <person name="Oren A."/>
            <person name="Chaudhuri R.R."/>
            <person name="La Ragione R."/>
            <person name="Hildebrand F."/>
            <person name="Pallen M.J."/>
        </authorList>
    </citation>
    <scope>NUCLEOTIDE SEQUENCE</scope>
    <source>
        <strain evidence="7">CHK198-12963</strain>
    </source>
</reference>
<keyword evidence="5" id="KW-0786">Thiamine pyrophosphate</keyword>
<dbReference type="Proteomes" id="UP000823863">
    <property type="component" value="Unassembled WGS sequence"/>
</dbReference>